<dbReference type="RefSeq" id="WP_301234467.1">
    <property type="nucleotide sequence ID" value="NZ_QAIC01000037.1"/>
</dbReference>
<gene>
    <name evidence="2" type="ORF">DBA34_10115</name>
    <name evidence="3" type="ORF">DBB29_08495</name>
</gene>
<dbReference type="InterPro" id="IPR010985">
    <property type="entry name" value="Ribbon_hlx_hlx"/>
</dbReference>
<dbReference type="Proteomes" id="UP001172791">
    <property type="component" value="Unassembled WGS sequence"/>
</dbReference>
<feature type="region of interest" description="Disordered" evidence="1">
    <location>
        <begin position="1"/>
        <end position="27"/>
    </location>
</feature>
<dbReference type="EMBL" id="QAIC01000037">
    <property type="protein sequence ID" value="MDN4573612.1"/>
    <property type="molecule type" value="Genomic_DNA"/>
</dbReference>
<evidence type="ECO:0000313" key="5">
    <source>
        <dbReference type="Proteomes" id="UP001172791"/>
    </source>
</evidence>
<comment type="caution">
    <text evidence="2">The sequence shown here is derived from an EMBL/GenBank/DDBJ whole genome shotgun (WGS) entry which is preliminary data.</text>
</comment>
<protein>
    <recommendedName>
        <fullName evidence="6">CopG family transcriptional regulator</fullName>
    </recommendedName>
</protein>
<keyword evidence="4" id="KW-1185">Reference proteome</keyword>
<organism evidence="2 5">
    <name type="scientific">Pandoraea cepalis</name>
    <dbReference type="NCBI Taxonomy" id="2508294"/>
    <lineage>
        <taxon>Bacteria</taxon>
        <taxon>Pseudomonadati</taxon>
        <taxon>Pseudomonadota</taxon>
        <taxon>Betaproteobacteria</taxon>
        <taxon>Burkholderiales</taxon>
        <taxon>Burkholderiaceae</taxon>
        <taxon>Pandoraea</taxon>
    </lineage>
</organism>
<dbReference type="AlphaFoldDB" id="A0AAW7MLK8"/>
<name>A0AAW7MLK8_9BURK</name>
<sequence length="113" mass="12207">MAMPTLTVRLKPTSDRRLKDTAEAQNTTQGELARRAIDAYLDGVDIAAAIDEQRRAMEAQIGTLEARLIERFEKHLIALANAFQAINITVDQAGKTIGGHVNSLPPDAALQAA</sequence>
<evidence type="ECO:0000313" key="3">
    <source>
        <dbReference type="EMBL" id="MDN4578154.1"/>
    </source>
</evidence>
<dbReference type="SUPFAM" id="SSF47598">
    <property type="entry name" value="Ribbon-helix-helix"/>
    <property type="match status" value="1"/>
</dbReference>
<dbReference type="EMBL" id="QAID01000035">
    <property type="protein sequence ID" value="MDN4578154.1"/>
    <property type="molecule type" value="Genomic_DNA"/>
</dbReference>
<evidence type="ECO:0000313" key="2">
    <source>
        <dbReference type="EMBL" id="MDN4573612.1"/>
    </source>
</evidence>
<evidence type="ECO:0000256" key="1">
    <source>
        <dbReference type="SAM" id="MobiDB-lite"/>
    </source>
</evidence>
<dbReference type="GO" id="GO:0006355">
    <property type="term" value="P:regulation of DNA-templated transcription"/>
    <property type="evidence" value="ECO:0007669"/>
    <property type="project" value="InterPro"/>
</dbReference>
<dbReference type="Proteomes" id="UP001172788">
    <property type="component" value="Unassembled WGS sequence"/>
</dbReference>
<accession>A0AAW7MLK8</accession>
<proteinExistence type="predicted"/>
<feature type="compositionally biased region" description="Basic and acidic residues" evidence="1">
    <location>
        <begin position="12"/>
        <end position="22"/>
    </location>
</feature>
<evidence type="ECO:0000313" key="4">
    <source>
        <dbReference type="Proteomes" id="UP001172788"/>
    </source>
</evidence>
<reference evidence="2" key="1">
    <citation type="submission" date="2018-04" db="EMBL/GenBank/DDBJ databases">
        <authorList>
            <person name="Jy Z."/>
        </authorList>
    </citation>
    <scope>NUCLEOTIDE SEQUENCE</scope>
    <source>
        <strain evidence="3">AS13</strain>
        <strain evidence="2">LA18</strain>
    </source>
</reference>
<evidence type="ECO:0008006" key="6">
    <source>
        <dbReference type="Google" id="ProtNLM"/>
    </source>
</evidence>